<protein>
    <recommendedName>
        <fullName evidence="5">PUM-HD domain-containing protein</fullName>
    </recommendedName>
</protein>
<dbReference type="InterPro" id="IPR016024">
    <property type="entry name" value="ARM-type_fold"/>
</dbReference>
<organism evidence="6 7">
    <name type="scientific">Bathycoccus prasinos</name>
    <dbReference type="NCBI Taxonomy" id="41875"/>
    <lineage>
        <taxon>Eukaryota</taxon>
        <taxon>Viridiplantae</taxon>
        <taxon>Chlorophyta</taxon>
        <taxon>Mamiellophyceae</taxon>
        <taxon>Mamiellales</taxon>
        <taxon>Bathycoccaceae</taxon>
        <taxon>Bathycoccus</taxon>
    </lineage>
</organism>
<dbReference type="GeneID" id="19017205"/>
<dbReference type="PROSITE" id="PS50302">
    <property type="entry name" value="PUM"/>
    <property type="match status" value="5"/>
</dbReference>
<dbReference type="Gene3D" id="1.25.10.10">
    <property type="entry name" value="Leucine-rich Repeat Variant"/>
    <property type="match status" value="1"/>
</dbReference>
<feature type="domain" description="PUM-HD" evidence="5">
    <location>
        <begin position="347"/>
        <end position="696"/>
    </location>
</feature>
<feature type="repeat" description="Pumilio" evidence="3">
    <location>
        <begin position="633"/>
        <end position="670"/>
    </location>
</feature>
<name>K8ERD7_9CHLO</name>
<evidence type="ECO:0000256" key="3">
    <source>
        <dbReference type="PROSITE-ProRule" id="PRU00317"/>
    </source>
</evidence>
<feature type="repeat" description="Pumilio" evidence="3">
    <location>
        <begin position="558"/>
        <end position="594"/>
    </location>
</feature>
<dbReference type="GO" id="GO:0003729">
    <property type="term" value="F:mRNA binding"/>
    <property type="evidence" value="ECO:0007669"/>
    <property type="project" value="TreeGrafter"/>
</dbReference>
<dbReference type="Pfam" id="PF00806">
    <property type="entry name" value="PUF"/>
    <property type="match status" value="8"/>
</dbReference>
<dbReference type="PANTHER" id="PTHR12537:SF13">
    <property type="entry name" value="PUMILIO HOMOLOGY DOMAIN FAMILY MEMBER 4"/>
    <property type="match status" value="1"/>
</dbReference>
<dbReference type="SUPFAM" id="SSF48371">
    <property type="entry name" value="ARM repeat"/>
    <property type="match status" value="1"/>
</dbReference>
<evidence type="ECO:0000313" key="6">
    <source>
        <dbReference type="EMBL" id="CCO14950.1"/>
    </source>
</evidence>
<dbReference type="FunFam" id="1.25.10.10:FF:000237">
    <property type="entry name" value="Pumilio homolog 9"/>
    <property type="match status" value="1"/>
</dbReference>
<sequence>MAAMQITAAQSYGAAFNNDALGTDVHRGLNPTSSDGLASAFGNIDLAGVANSLARPSTAPLPPHSSRNGLNSLQAHHSSRLGDQTTNSAGVAAVASGMGGGMAGDLSGLQAQQALLQQQAAQQAQINQFSMQQMQYNTNAGGAHHLQQQGLGGGAGNLPGFDTSAVNQVAANGGTVAEVYQAAYAAALYAQQQQLQHLVRMQSGAGMVNPQNMAFPGGNVNAAAAAAAAAAGINGIGGAYGDLTNSANAAAAGMLASQLNGNPHLGFTNIVNGMNPLMHQQQNMGGNLGRNGQRNDGGGNRRGSRGGRNNGRNSAWGNDGGGGGPRGNPLTNNAELATLNSAVPGANGSPTAEELAEMDSRFGSIEECVGQISILARDQYGCRFLQRKFDEDGSAAIDACFDEIIEEAVDLMMDPFGNYLLQKLLECCSDKQRADVVRAVSVVNENANTGLPELVSIALNAHGTRAVQKLIETLSSDEEIELTTKALRPGVVTLIKDLNGNHVVQRCLQRLSAEDNQFIYEAAKKHSVEIATHRHGCCVLQRCIDHATEEQKRPLVQEIADQALTLSRDPFGNYVVQYILDLGLSWANAEVMMRLVGNYAELSMQKFSSNVVEKCLKLADQQLEEHRNVVVREIMSSPLLDRLLMDPYGNYVVQSTLMVTKGPLHADLVERIRPHLPLIKNSPFGKRILRLLLEKAHNK</sequence>
<dbReference type="InterPro" id="IPR033133">
    <property type="entry name" value="PUM-HD"/>
</dbReference>
<evidence type="ECO:0000313" key="7">
    <source>
        <dbReference type="Proteomes" id="UP000198341"/>
    </source>
</evidence>
<comment type="function">
    <text evidence="2">Sequence-specific RNA-binding protein that regulates translation and mRNA stability by binding the 3'-UTR of target mRNAs.</text>
</comment>
<dbReference type="eggNOG" id="KOG2049">
    <property type="taxonomic scope" value="Eukaryota"/>
</dbReference>
<dbReference type="SMART" id="SM00025">
    <property type="entry name" value="Pumilio"/>
    <property type="match status" value="8"/>
</dbReference>
<dbReference type="CDD" id="cd07920">
    <property type="entry name" value="Pumilio"/>
    <property type="match status" value="1"/>
</dbReference>
<dbReference type="InterPro" id="IPR001313">
    <property type="entry name" value="Pumilio_RNA-bd_rpt"/>
</dbReference>
<dbReference type="RefSeq" id="XP_007514710.1">
    <property type="nucleotide sequence ID" value="XM_007514648.1"/>
</dbReference>
<feature type="region of interest" description="Disordered" evidence="4">
    <location>
        <begin position="277"/>
        <end position="333"/>
    </location>
</feature>
<dbReference type="PANTHER" id="PTHR12537">
    <property type="entry name" value="RNA BINDING PROTEIN PUMILIO-RELATED"/>
    <property type="match status" value="1"/>
</dbReference>
<dbReference type="InterPro" id="IPR033712">
    <property type="entry name" value="Pumilio_RNA-bd"/>
</dbReference>
<dbReference type="EMBL" id="FO082277">
    <property type="protein sequence ID" value="CCO14950.1"/>
    <property type="molecule type" value="Genomic_DNA"/>
</dbReference>
<feature type="repeat" description="Pumilio" evidence="3">
    <location>
        <begin position="403"/>
        <end position="438"/>
    </location>
</feature>
<dbReference type="GO" id="GO:0010608">
    <property type="term" value="P:post-transcriptional regulation of gene expression"/>
    <property type="evidence" value="ECO:0007669"/>
    <property type="project" value="TreeGrafter"/>
</dbReference>
<feature type="repeat" description="Pumilio" evidence="3">
    <location>
        <begin position="448"/>
        <end position="484"/>
    </location>
</feature>
<dbReference type="PROSITE" id="PS50303">
    <property type="entry name" value="PUM_HD"/>
    <property type="match status" value="1"/>
</dbReference>
<dbReference type="AlphaFoldDB" id="K8ERD7"/>
<accession>K8ERD7</accession>
<keyword evidence="1" id="KW-0677">Repeat</keyword>
<feature type="repeat" description="Pumilio" evidence="3">
    <location>
        <begin position="521"/>
        <end position="557"/>
    </location>
</feature>
<keyword evidence="7" id="KW-1185">Reference proteome</keyword>
<evidence type="ECO:0000256" key="1">
    <source>
        <dbReference type="ARBA" id="ARBA00022737"/>
    </source>
</evidence>
<evidence type="ECO:0000256" key="4">
    <source>
        <dbReference type="SAM" id="MobiDB-lite"/>
    </source>
</evidence>
<dbReference type="STRING" id="41875.K8ERD7"/>
<feature type="compositionally biased region" description="Gly residues" evidence="4">
    <location>
        <begin position="295"/>
        <end position="309"/>
    </location>
</feature>
<dbReference type="OrthoDB" id="668540at2759"/>
<evidence type="ECO:0000256" key="2">
    <source>
        <dbReference type="ARBA" id="ARBA00058490"/>
    </source>
</evidence>
<proteinExistence type="predicted"/>
<gene>
    <name evidence="6" type="ORF">Bathy02g00910</name>
</gene>
<dbReference type="InterPro" id="IPR011989">
    <property type="entry name" value="ARM-like"/>
</dbReference>
<reference evidence="6 7" key="1">
    <citation type="submission" date="2011-10" db="EMBL/GenBank/DDBJ databases">
        <authorList>
            <person name="Genoscope - CEA"/>
        </authorList>
    </citation>
    <scope>NUCLEOTIDE SEQUENCE [LARGE SCALE GENOMIC DNA]</scope>
    <source>
        <strain evidence="6 7">RCC 1105</strain>
    </source>
</reference>
<dbReference type="GO" id="GO:0005737">
    <property type="term" value="C:cytoplasm"/>
    <property type="evidence" value="ECO:0007669"/>
    <property type="project" value="TreeGrafter"/>
</dbReference>
<dbReference type="Proteomes" id="UP000198341">
    <property type="component" value="Chromosome 2"/>
</dbReference>
<dbReference type="KEGG" id="bpg:Bathy02g00910"/>
<evidence type="ECO:0000259" key="5">
    <source>
        <dbReference type="PROSITE" id="PS50303"/>
    </source>
</evidence>